<dbReference type="AlphaFoldDB" id="A0A9P1H1W9"/>
<dbReference type="EMBL" id="CALLCH030000009">
    <property type="protein sequence ID" value="CAI4213896.1"/>
    <property type="molecule type" value="Genomic_DNA"/>
</dbReference>
<dbReference type="PANTHER" id="PTHR38111:SF11">
    <property type="entry name" value="TRANSCRIPTION FACTOR DOMAIN-CONTAINING PROTEIN-RELATED"/>
    <property type="match status" value="1"/>
</dbReference>
<dbReference type="CDD" id="cd00067">
    <property type="entry name" value="GAL4"/>
    <property type="match status" value="1"/>
</dbReference>
<evidence type="ECO:0000313" key="4">
    <source>
        <dbReference type="Proteomes" id="UP000838763"/>
    </source>
</evidence>
<dbReference type="PROSITE" id="PS50048">
    <property type="entry name" value="ZN2_CY6_FUNGAL_2"/>
    <property type="match status" value="1"/>
</dbReference>
<evidence type="ECO:0000313" key="3">
    <source>
        <dbReference type="EMBL" id="CAI4213896.1"/>
    </source>
</evidence>
<dbReference type="Gene3D" id="3.40.50.720">
    <property type="entry name" value="NAD(P)-binding Rossmann-like Domain"/>
    <property type="match status" value="1"/>
</dbReference>
<accession>A0A9P1H1W9</accession>
<dbReference type="InterPro" id="IPR016040">
    <property type="entry name" value="NAD(P)-bd_dom"/>
</dbReference>
<keyword evidence="4" id="KW-1185">Reference proteome</keyword>
<dbReference type="GO" id="GO:0008270">
    <property type="term" value="F:zinc ion binding"/>
    <property type="evidence" value="ECO:0007669"/>
    <property type="project" value="InterPro"/>
</dbReference>
<keyword evidence="1" id="KW-0539">Nucleus</keyword>
<dbReference type="PROSITE" id="PS00463">
    <property type="entry name" value="ZN2_CY6_FUNGAL_1"/>
    <property type="match status" value="1"/>
</dbReference>
<gene>
    <name evidence="3" type="ORF">PPNO1_LOCUS3640</name>
</gene>
<organism evidence="3 4">
    <name type="scientific">Parascedosporium putredinis</name>
    <dbReference type="NCBI Taxonomy" id="1442378"/>
    <lineage>
        <taxon>Eukaryota</taxon>
        <taxon>Fungi</taxon>
        <taxon>Dikarya</taxon>
        <taxon>Ascomycota</taxon>
        <taxon>Pezizomycotina</taxon>
        <taxon>Sordariomycetes</taxon>
        <taxon>Hypocreomycetidae</taxon>
        <taxon>Microascales</taxon>
        <taxon>Microascaceae</taxon>
        <taxon>Parascedosporium</taxon>
    </lineage>
</organism>
<reference evidence="3" key="1">
    <citation type="submission" date="2022-11" db="EMBL/GenBank/DDBJ databases">
        <authorList>
            <person name="Scott C."/>
            <person name="Bruce N."/>
        </authorList>
    </citation>
    <scope>NUCLEOTIDE SEQUENCE</scope>
</reference>
<dbReference type="Pfam" id="PF13460">
    <property type="entry name" value="NAD_binding_10"/>
    <property type="match status" value="1"/>
</dbReference>
<dbReference type="PANTHER" id="PTHR38111">
    <property type="entry name" value="ZN(2)-C6 FUNGAL-TYPE DOMAIN-CONTAINING PROTEIN-RELATED"/>
    <property type="match status" value="1"/>
</dbReference>
<name>A0A9P1H1W9_9PEZI</name>
<dbReference type="OrthoDB" id="10254221at2759"/>
<evidence type="ECO:0000259" key="2">
    <source>
        <dbReference type="PROSITE" id="PS50048"/>
    </source>
</evidence>
<sequence length="740" mass="81654">MGEHATLRSQKLRAELAKTMHSPPARAHPNNPRRNTMNLARMSGGIYHSAKSRFRSNSRQLVLLDKHKYRITMVGVPGRSKACVTCKKRKKGCDSLRPACSQCKRLGLTCEGYETGRVFVNASQNTWSAGATYRGAQTAPQQAVSDSIIHSRALSRSAFEAQRLCLFLEAYLPQTWDATENAGLSTGSDWPSLVRQMDGDGTAVTYALHANSLALLGKQEGQEWMINESLSMYGRSLKAMGQALARPQGQDQGMLLVSTRLLSLFELFFGNHTNQPATQSRNWERHTLGELALLNAVGPQGCIRGNAHKIFVGGRINYYTVSAKRRKRLFISRPEWKIIPWTVSSKSPEDHLLDILLDIPEVLERYDGLRASPSLTELESLKIKALYLTGCLLLYTTWKMVSDAGSPIAAPPDPSYSRSLEDIAALTPMLLSASTGMFGKQVASWPLAIALQFFMAFAQPQFDKQKAALVNKLAVTPDMARYAVLGATGNTGRSLVRLLLSGLDAEVHAYCRNKDKLGQLLPDLVDNRNLKVFEGSIFEVDLFVDCLRGCHVVFLTVSTNDNIPGCRLSQDSVNTVIQALLKLKSEPNGSPAMPKLVLLSSSTLDEHLNRSMHFWFKPMMKRAGSFVYHDLVVAEEMLRAQESWISTIFIKPGGLSIDKQRGHALSFDEQESFVSYLDLAAAMIEAGDDPDGKYDMKNVGVQVHRCILISERSQTAKAIDPSPSHLLTAPVVKLGRGSKG</sequence>
<comment type="caution">
    <text evidence="3">The sequence shown here is derived from an EMBL/GenBank/DDBJ whole genome shotgun (WGS) entry which is preliminary data.</text>
</comment>
<dbReference type="Proteomes" id="UP000838763">
    <property type="component" value="Unassembled WGS sequence"/>
</dbReference>
<dbReference type="InterPro" id="IPR001138">
    <property type="entry name" value="Zn2Cys6_DnaBD"/>
</dbReference>
<proteinExistence type="predicted"/>
<protein>
    <recommendedName>
        <fullName evidence="2">Zn(2)-C6 fungal-type domain-containing protein</fullName>
    </recommendedName>
</protein>
<dbReference type="Pfam" id="PF00172">
    <property type="entry name" value="Zn_clus"/>
    <property type="match status" value="1"/>
</dbReference>
<evidence type="ECO:0000256" key="1">
    <source>
        <dbReference type="ARBA" id="ARBA00023242"/>
    </source>
</evidence>
<dbReference type="SMART" id="SM00066">
    <property type="entry name" value="GAL4"/>
    <property type="match status" value="1"/>
</dbReference>
<dbReference type="SUPFAM" id="SSF51735">
    <property type="entry name" value="NAD(P)-binding Rossmann-fold domains"/>
    <property type="match status" value="1"/>
</dbReference>
<dbReference type="InterPro" id="IPR036864">
    <property type="entry name" value="Zn2-C6_fun-type_DNA-bd_sf"/>
</dbReference>
<dbReference type="InterPro" id="IPR036291">
    <property type="entry name" value="NAD(P)-bd_dom_sf"/>
</dbReference>
<dbReference type="Gene3D" id="4.10.240.10">
    <property type="entry name" value="Zn(2)-C6 fungal-type DNA-binding domain"/>
    <property type="match status" value="1"/>
</dbReference>
<feature type="domain" description="Zn(2)-C6 fungal-type" evidence="2">
    <location>
        <begin position="82"/>
        <end position="110"/>
    </location>
</feature>
<dbReference type="SUPFAM" id="SSF57701">
    <property type="entry name" value="Zn2/Cys6 DNA-binding domain"/>
    <property type="match status" value="1"/>
</dbReference>
<dbReference type="GO" id="GO:0000981">
    <property type="term" value="F:DNA-binding transcription factor activity, RNA polymerase II-specific"/>
    <property type="evidence" value="ECO:0007669"/>
    <property type="project" value="InterPro"/>
</dbReference>
<dbReference type="InterPro" id="IPR053178">
    <property type="entry name" value="Osmoadaptation_assoc"/>
</dbReference>